<dbReference type="Proteomes" id="UP000178951">
    <property type="component" value="Unassembled WGS sequence"/>
</dbReference>
<name>A0A1F4TM68_UNCSA</name>
<accession>A0A1F4TM68</accession>
<proteinExistence type="predicted"/>
<gene>
    <name evidence="1" type="ORF">A2311_02465</name>
</gene>
<organism evidence="1 2">
    <name type="scientific">candidate division WOR-1 bacterium RIFOXYB2_FULL_48_7</name>
    <dbReference type="NCBI Taxonomy" id="1802583"/>
    <lineage>
        <taxon>Bacteria</taxon>
        <taxon>Bacillati</taxon>
        <taxon>Saganbacteria</taxon>
    </lineage>
</organism>
<dbReference type="AlphaFoldDB" id="A0A1F4TM68"/>
<sequence>MKVTTNGLPNMASLGAQLAQVSAFAGKPELAYSFSIKVMGIKAIKGLLNAKGLANLMAYRELGHSFAAQNARCQFLAHHPNDLYELAEYLQIPEAAYTLFGISKDEFMDLVGFEALCKISAKYAKLHELKGAAAKVTADMPRELHNAYQSIIVETERDIAEAEPIIAATYRVNVERFRNLLSLNRLPQVRMVMEHPHWIWLTQHPLPERLVPKGRNFGKWVINSDNPDEPYRLAGKILPHYAPGRVGTMKFELARRPSGICSFLVYAPYQDRDVFSLVESVAGRNPFWVPDEYCHEADSLSKIFASYMLNVGRLEAAEQWPSSKIEAFLRNEELCRSKGLSQIQVEMLWRLVHSDEPQYQSKDDAFWHVIDGYFITPDSVDLAGNEKEPYLRLMLPRMLCFLFEVESGEKLRAFFEAQRASAATIYQ</sequence>
<protein>
    <submittedName>
        <fullName evidence="1">Uncharacterized protein</fullName>
    </submittedName>
</protein>
<evidence type="ECO:0000313" key="2">
    <source>
        <dbReference type="Proteomes" id="UP000178951"/>
    </source>
</evidence>
<dbReference type="STRING" id="1802583.A2311_02465"/>
<dbReference type="EMBL" id="MEUF01000058">
    <property type="protein sequence ID" value="OGC33600.1"/>
    <property type="molecule type" value="Genomic_DNA"/>
</dbReference>
<reference evidence="1 2" key="1">
    <citation type="journal article" date="2016" name="Nat. Commun.">
        <title>Thousands of microbial genomes shed light on interconnected biogeochemical processes in an aquifer system.</title>
        <authorList>
            <person name="Anantharaman K."/>
            <person name="Brown C.T."/>
            <person name="Hug L.A."/>
            <person name="Sharon I."/>
            <person name="Castelle C.J."/>
            <person name="Probst A.J."/>
            <person name="Thomas B.C."/>
            <person name="Singh A."/>
            <person name="Wilkins M.J."/>
            <person name="Karaoz U."/>
            <person name="Brodie E.L."/>
            <person name="Williams K.H."/>
            <person name="Hubbard S.S."/>
            <person name="Banfield J.F."/>
        </authorList>
    </citation>
    <scope>NUCLEOTIDE SEQUENCE [LARGE SCALE GENOMIC DNA]</scope>
</reference>
<comment type="caution">
    <text evidence="1">The sequence shown here is derived from an EMBL/GenBank/DDBJ whole genome shotgun (WGS) entry which is preliminary data.</text>
</comment>
<evidence type="ECO:0000313" key="1">
    <source>
        <dbReference type="EMBL" id="OGC33600.1"/>
    </source>
</evidence>